<gene>
    <name evidence="1" type="ORF">GCM10011383_24550</name>
</gene>
<name>A0ABQ1U9I9_9BACT</name>
<sequence>MALATPAELGLVDCPVLVPVTASSTSALKVKRGFVMRDLLKSKLGSEATALELSSVLITKLL</sequence>
<comment type="caution">
    <text evidence="1">The sequence shown here is derived from an EMBL/GenBank/DDBJ whole genome shotgun (WGS) entry which is preliminary data.</text>
</comment>
<evidence type="ECO:0000313" key="1">
    <source>
        <dbReference type="EMBL" id="GGF12434.1"/>
    </source>
</evidence>
<dbReference type="EMBL" id="BMHT01000004">
    <property type="protein sequence ID" value="GGF12434.1"/>
    <property type="molecule type" value="Genomic_DNA"/>
</dbReference>
<organism evidence="1 2">
    <name type="scientific">Hymenobacter cavernae</name>
    <dbReference type="NCBI Taxonomy" id="2044852"/>
    <lineage>
        <taxon>Bacteria</taxon>
        <taxon>Pseudomonadati</taxon>
        <taxon>Bacteroidota</taxon>
        <taxon>Cytophagia</taxon>
        <taxon>Cytophagales</taxon>
        <taxon>Hymenobacteraceae</taxon>
        <taxon>Hymenobacter</taxon>
    </lineage>
</organism>
<protein>
    <submittedName>
        <fullName evidence="1">Uncharacterized protein</fullName>
    </submittedName>
</protein>
<dbReference type="Proteomes" id="UP000632273">
    <property type="component" value="Unassembled WGS sequence"/>
</dbReference>
<evidence type="ECO:0000313" key="2">
    <source>
        <dbReference type="Proteomes" id="UP000632273"/>
    </source>
</evidence>
<keyword evidence="2" id="KW-1185">Reference proteome</keyword>
<reference evidence="2" key="1">
    <citation type="journal article" date="2019" name="Int. J. Syst. Evol. Microbiol.">
        <title>The Global Catalogue of Microorganisms (GCM) 10K type strain sequencing project: providing services to taxonomists for standard genome sequencing and annotation.</title>
        <authorList>
            <consortium name="The Broad Institute Genomics Platform"/>
            <consortium name="The Broad Institute Genome Sequencing Center for Infectious Disease"/>
            <person name="Wu L."/>
            <person name="Ma J."/>
        </authorList>
    </citation>
    <scope>NUCLEOTIDE SEQUENCE [LARGE SCALE GENOMIC DNA]</scope>
    <source>
        <strain evidence="2">CGMCC 1.15197</strain>
    </source>
</reference>
<accession>A0ABQ1U9I9</accession>
<proteinExistence type="predicted"/>